<accession>A0A2H0RKI9</accession>
<gene>
    <name evidence="2" type="ORF">COV07_01105</name>
</gene>
<keyword evidence="1" id="KW-1133">Transmembrane helix</keyword>
<evidence type="ECO:0000256" key="1">
    <source>
        <dbReference type="SAM" id="Phobius"/>
    </source>
</evidence>
<sequence>MADAPAPSPASVAFTFLVVMAVFFVAWMWSGGPDDPRSKTGILLEPPPPLGTGEVYGELPDIIKIAKNSLPSRYAWGTSISVDNNSGVPTISLAPTATSSALTITGWKMVNSRGMVATIPKATRSFMQGVINSTEDVIVERREEVIVSDTTSPVGVSFKVDRCSGFLEEFQDFNPPLSLSCPSPVELVRARGANPPDASCASYVENLPSCQIGLNSGYSSLSQSCRGYVADTISQQSCVEKFGGRFDFFVPEWRVYLGSPGFFNPASDTIYIFDQDGALVGTSSW</sequence>
<name>A0A2H0RKI9_9BACT</name>
<dbReference type="AlphaFoldDB" id="A0A2H0RKI9"/>
<keyword evidence="1" id="KW-0812">Transmembrane</keyword>
<evidence type="ECO:0008006" key="4">
    <source>
        <dbReference type="Google" id="ProtNLM"/>
    </source>
</evidence>
<keyword evidence="1" id="KW-0472">Membrane</keyword>
<proteinExistence type="predicted"/>
<comment type="caution">
    <text evidence="2">The sequence shown here is derived from an EMBL/GenBank/DDBJ whole genome shotgun (WGS) entry which is preliminary data.</text>
</comment>
<evidence type="ECO:0000313" key="3">
    <source>
        <dbReference type="Proteomes" id="UP000230833"/>
    </source>
</evidence>
<dbReference type="EMBL" id="PCYL01000013">
    <property type="protein sequence ID" value="PIR47023.1"/>
    <property type="molecule type" value="Genomic_DNA"/>
</dbReference>
<evidence type="ECO:0000313" key="2">
    <source>
        <dbReference type="EMBL" id="PIR47023.1"/>
    </source>
</evidence>
<reference evidence="2 3" key="1">
    <citation type="submission" date="2017-09" db="EMBL/GenBank/DDBJ databases">
        <title>Depth-based differentiation of microbial function through sediment-hosted aquifers and enrichment of novel symbionts in the deep terrestrial subsurface.</title>
        <authorList>
            <person name="Probst A.J."/>
            <person name="Ladd B."/>
            <person name="Jarett J.K."/>
            <person name="Geller-Mcgrath D.E."/>
            <person name="Sieber C.M."/>
            <person name="Emerson J.B."/>
            <person name="Anantharaman K."/>
            <person name="Thomas B.C."/>
            <person name="Malmstrom R."/>
            <person name="Stieglmeier M."/>
            <person name="Klingl A."/>
            <person name="Woyke T."/>
            <person name="Ryan C.M."/>
            <person name="Banfield J.F."/>
        </authorList>
    </citation>
    <scope>NUCLEOTIDE SEQUENCE [LARGE SCALE GENOMIC DNA]</scope>
    <source>
        <strain evidence="2">CG10_big_fil_rev_8_21_14_0_10_45_14</strain>
    </source>
</reference>
<protein>
    <recommendedName>
        <fullName evidence="4">LTD domain-containing protein</fullName>
    </recommendedName>
</protein>
<organism evidence="2 3">
    <name type="scientific">Candidatus Vogelbacteria bacterium CG10_big_fil_rev_8_21_14_0_10_45_14</name>
    <dbReference type="NCBI Taxonomy" id="1975042"/>
    <lineage>
        <taxon>Bacteria</taxon>
        <taxon>Candidatus Vogeliibacteriota</taxon>
    </lineage>
</organism>
<feature type="transmembrane region" description="Helical" evidence="1">
    <location>
        <begin position="12"/>
        <end position="29"/>
    </location>
</feature>
<dbReference type="Proteomes" id="UP000230833">
    <property type="component" value="Unassembled WGS sequence"/>
</dbReference>